<reference evidence="1 2" key="1">
    <citation type="submission" date="2017-08" db="EMBL/GenBank/DDBJ databases">
        <title>Infants hospitalized years apart are colonized by the same room-sourced microbial strains.</title>
        <authorList>
            <person name="Brooks B."/>
            <person name="Olm M.R."/>
            <person name="Firek B.A."/>
            <person name="Baker R."/>
            <person name="Thomas B.C."/>
            <person name="Morowitz M.J."/>
            <person name="Banfield J.F."/>
        </authorList>
    </citation>
    <scope>NUCLEOTIDE SEQUENCE [LARGE SCALE GENOMIC DNA]</scope>
    <source>
        <strain evidence="1">S2_009_000_R2_73</strain>
    </source>
</reference>
<accession>A0A2W5F4L2</accession>
<dbReference type="Proteomes" id="UP000249769">
    <property type="component" value="Unassembled WGS sequence"/>
</dbReference>
<comment type="caution">
    <text evidence="1">The sequence shown here is derived from an EMBL/GenBank/DDBJ whole genome shotgun (WGS) entry which is preliminary data.</text>
</comment>
<dbReference type="EMBL" id="QFOL01000194">
    <property type="protein sequence ID" value="PZP48777.1"/>
    <property type="molecule type" value="Genomic_DNA"/>
</dbReference>
<proteinExistence type="predicted"/>
<protein>
    <submittedName>
        <fullName evidence="1">Uncharacterized protein</fullName>
    </submittedName>
</protein>
<gene>
    <name evidence="1" type="ORF">DI595_15070</name>
</gene>
<organism evidence="1 2">
    <name type="scientific">Agrobacterium fabrum</name>
    <dbReference type="NCBI Taxonomy" id="1176649"/>
    <lineage>
        <taxon>Bacteria</taxon>
        <taxon>Pseudomonadati</taxon>
        <taxon>Pseudomonadota</taxon>
        <taxon>Alphaproteobacteria</taxon>
        <taxon>Hyphomicrobiales</taxon>
        <taxon>Rhizobiaceae</taxon>
        <taxon>Rhizobium/Agrobacterium group</taxon>
        <taxon>Agrobacterium</taxon>
        <taxon>Agrobacterium tumefaciens complex</taxon>
    </lineage>
</organism>
<name>A0A2W5F4L2_9HYPH</name>
<evidence type="ECO:0000313" key="1">
    <source>
        <dbReference type="EMBL" id="PZP48777.1"/>
    </source>
</evidence>
<sequence length="67" mass="7797">MNDDGRQAFTNSVWIYTGTRLASPRHIFSIKTKMKERLCARLCKFNFKLLKLAPHKKPLQFPEAVCT</sequence>
<dbReference type="AlphaFoldDB" id="A0A2W5F4L2"/>
<evidence type="ECO:0000313" key="2">
    <source>
        <dbReference type="Proteomes" id="UP000249769"/>
    </source>
</evidence>